<sequence length="94" mass="10424">MHHIYTTKVSIYSSIPITQSNPGNLLPRPTMSSALVEHLSNVLPIDVRKGKLKYLLGIEVAQYGDGIVITQKYALDISKMMIGWDLLLTSSPLQ</sequence>
<reference evidence="1" key="2">
    <citation type="submission" date="2019-01" db="UniProtKB">
        <authorList>
            <consortium name="EnsemblPlants"/>
        </authorList>
    </citation>
    <scope>IDENTIFICATION</scope>
    <source>
        <strain evidence="1">cv. Heinz 1706</strain>
    </source>
</reference>
<protein>
    <recommendedName>
        <fullName evidence="3">Reverse transcriptase Ty1/copia-type domain-containing protein</fullName>
    </recommendedName>
</protein>
<evidence type="ECO:0000313" key="1">
    <source>
        <dbReference type="EnsemblPlants" id="Solyc01g087425.1.1"/>
    </source>
</evidence>
<accession>A0A3Q7EJ44</accession>
<dbReference type="Gramene" id="Solyc01g087425.1.1">
    <property type="protein sequence ID" value="Solyc01g087425.1.1"/>
    <property type="gene ID" value="Solyc01g087425.1"/>
</dbReference>
<dbReference type="EnsemblPlants" id="Solyc01g087425.1.1">
    <property type="protein sequence ID" value="Solyc01g087425.1.1"/>
    <property type="gene ID" value="Solyc01g087425.1"/>
</dbReference>
<evidence type="ECO:0008006" key="3">
    <source>
        <dbReference type="Google" id="ProtNLM"/>
    </source>
</evidence>
<dbReference type="InParanoid" id="A0A3Q7EJ44"/>
<dbReference type="Proteomes" id="UP000004994">
    <property type="component" value="Chromosome 1"/>
</dbReference>
<dbReference type="AlphaFoldDB" id="A0A3Q7EJ44"/>
<name>A0A3Q7EJ44_SOLLC</name>
<evidence type="ECO:0000313" key="2">
    <source>
        <dbReference type="Proteomes" id="UP000004994"/>
    </source>
</evidence>
<keyword evidence="2" id="KW-1185">Reference proteome</keyword>
<organism evidence="1">
    <name type="scientific">Solanum lycopersicum</name>
    <name type="common">Tomato</name>
    <name type="synonym">Lycopersicon esculentum</name>
    <dbReference type="NCBI Taxonomy" id="4081"/>
    <lineage>
        <taxon>Eukaryota</taxon>
        <taxon>Viridiplantae</taxon>
        <taxon>Streptophyta</taxon>
        <taxon>Embryophyta</taxon>
        <taxon>Tracheophyta</taxon>
        <taxon>Spermatophyta</taxon>
        <taxon>Magnoliopsida</taxon>
        <taxon>eudicotyledons</taxon>
        <taxon>Gunneridae</taxon>
        <taxon>Pentapetalae</taxon>
        <taxon>asterids</taxon>
        <taxon>lamiids</taxon>
        <taxon>Solanales</taxon>
        <taxon>Solanaceae</taxon>
        <taxon>Solanoideae</taxon>
        <taxon>Solaneae</taxon>
        <taxon>Solanum</taxon>
        <taxon>Solanum subgen. Lycopersicon</taxon>
    </lineage>
</organism>
<reference evidence="1" key="1">
    <citation type="journal article" date="2012" name="Nature">
        <title>The tomato genome sequence provides insights into fleshy fruit evolution.</title>
        <authorList>
            <consortium name="Tomato Genome Consortium"/>
        </authorList>
    </citation>
    <scope>NUCLEOTIDE SEQUENCE [LARGE SCALE GENOMIC DNA]</scope>
    <source>
        <strain evidence="1">cv. Heinz 1706</strain>
    </source>
</reference>
<proteinExistence type="predicted"/>